<dbReference type="InterPro" id="IPR050855">
    <property type="entry name" value="NDM-1-like"/>
</dbReference>
<organism evidence="3 5">
    <name type="scientific">Salinicoccus halodurans</name>
    <dbReference type="NCBI Taxonomy" id="407035"/>
    <lineage>
        <taxon>Bacteria</taxon>
        <taxon>Bacillati</taxon>
        <taxon>Bacillota</taxon>
        <taxon>Bacilli</taxon>
        <taxon>Bacillales</taxon>
        <taxon>Staphylococcaceae</taxon>
        <taxon>Salinicoccus</taxon>
    </lineage>
</organism>
<reference evidence="3 5" key="3">
    <citation type="submission" date="2016-10" db="EMBL/GenBank/DDBJ databases">
        <authorList>
            <person name="Varghese N."/>
            <person name="Submissions S."/>
        </authorList>
    </citation>
    <scope>NUCLEOTIDE SEQUENCE [LARGE SCALE GENOMIC DNA]</scope>
    <source>
        <strain evidence="3 5">CGMCC 1.6501</strain>
    </source>
</reference>
<proteinExistence type="predicted"/>
<dbReference type="PANTHER" id="PTHR42951:SF17">
    <property type="entry name" value="METALLO-BETA-LACTAMASE DOMAIN-CONTAINING PROTEIN"/>
    <property type="match status" value="1"/>
</dbReference>
<reference evidence="2 4" key="1">
    <citation type="journal article" date="2015" name="Int. J. Syst. Evol. Microbiol.">
        <title>Complete genome sequence of Salinicoccus halodurans H3B36, isolated from the Qaidam Basin in China.</title>
        <authorList>
            <person name="Jiang K."/>
            <person name="Xue Y."/>
            <person name="Ma Y."/>
        </authorList>
    </citation>
    <scope>NUCLEOTIDE SEQUENCE [LARGE SCALE GENOMIC DNA]</scope>
    <source>
        <strain evidence="2 4">H3B36</strain>
    </source>
</reference>
<dbReference type="SUPFAM" id="SSF56281">
    <property type="entry name" value="Metallo-hydrolase/oxidoreductase"/>
    <property type="match status" value="1"/>
</dbReference>
<dbReference type="PANTHER" id="PTHR42951">
    <property type="entry name" value="METALLO-BETA-LACTAMASE DOMAIN-CONTAINING"/>
    <property type="match status" value="1"/>
</dbReference>
<evidence type="ECO:0000259" key="1">
    <source>
        <dbReference type="SMART" id="SM00849"/>
    </source>
</evidence>
<dbReference type="Proteomes" id="UP000034029">
    <property type="component" value="Chromosome"/>
</dbReference>
<reference evidence="4" key="2">
    <citation type="submission" date="2015-04" db="EMBL/GenBank/DDBJ databases">
        <title>Complete genome sequence of Salinicoccus halodurans strain H3B36, isolated from the Qaidam basin of China.</title>
        <authorList>
            <person name="Ma Y."/>
            <person name="Jiang K."/>
            <person name="Xue Y."/>
        </authorList>
    </citation>
    <scope>NUCLEOTIDE SEQUENCE [LARGE SCALE GENOMIC DNA]</scope>
    <source>
        <strain evidence="4">H3B36</strain>
    </source>
</reference>
<dbReference type="Pfam" id="PF00753">
    <property type="entry name" value="Lactamase_B"/>
    <property type="match status" value="1"/>
</dbReference>
<protein>
    <submittedName>
        <fullName evidence="3">Glyoxylase, beta-lactamase superfamily II</fullName>
    </submittedName>
    <submittedName>
        <fullName evidence="2">Metallo-beta-lactamase family protein</fullName>
    </submittedName>
</protein>
<dbReference type="SMART" id="SM00849">
    <property type="entry name" value="Lactamase_B"/>
    <property type="match status" value="1"/>
</dbReference>
<gene>
    <name evidence="2" type="ORF">AAT16_12065</name>
    <name evidence="3" type="ORF">SAMN05216235_1221</name>
</gene>
<keyword evidence="4" id="KW-1185">Reference proteome</keyword>
<feature type="domain" description="Metallo-beta-lactamase" evidence="1">
    <location>
        <begin position="37"/>
        <end position="247"/>
    </location>
</feature>
<evidence type="ECO:0000313" key="2">
    <source>
        <dbReference type="EMBL" id="AKG74860.1"/>
    </source>
</evidence>
<dbReference type="EMBL" id="FOTB01000002">
    <property type="protein sequence ID" value="SFK69335.1"/>
    <property type="molecule type" value="Genomic_DNA"/>
</dbReference>
<evidence type="ECO:0000313" key="5">
    <source>
        <dbReference type="Proteomes" id="UP000183090"/>
    </source>
</evidence>
<dbReference type="Gene3D" id="3.60.15.10">
    <property type="entry name" value="Ribonuclease Z/Hydroxyacylglutathione hydrolase-like"/>
    <property type="match status" value="1"/>
</dbReference>
<evidence type="ECO:0000313" key="4">
    <source>
        <dbReference type="Proteomes" id="UP000034029"/>
    </source>
</evidence>
<name>A0A0F7D4U8_9STAP</name>
<dbReference type="InterPro" id="IPR001279">
    <property type="entry name" value="Metallo-B-lactamas"/>
</dbReference>
<sequence length="283" mass="31345">MSKMQYGSDYKKIPAYSKESGKTTEVLTDLCTYTNKIVNIHMVGDPGKGDFVLVDAGFPDSSDEIIKAVEERFGEGSRPKAIILTHGHFDHVGSIIELIERWDVKVYAHQLEMPYLSGQKPYPKPDPAVEGGMMAKMSAMFPREPVDLGGNVEALPADGTVPYMQGFEWIHTPGHTKGHVSLYRAADGTLIAGDAFVTVQQDSLYKTMVQKKEIQGPPVYYTTDWEMARASVEKLASIEPETAVTGHGKALKGEELRHDLEKLVNNFEEIAVPSHGRYVEDDD</sequence>
<dbReference type="AlphaFoldDB" id="A0A0F7D4U8"/>
<accession>A0A0F7D4U8</accession>
<dbReference type="InterPro" id="IPR036866">
    <property type="entry name" value="RibonucZ/Hydroxyglut_hydro"/>
</dbReference>
<dbReference type="Proteomes" id="UP000183090">
    <property type="component" value="Unassembled WGS sequence"/>
</dbReference>
<dbReference type="KEGG" id="shv:AAT16_12065"/>
<dbReference type="OrthoDB" id="9802248at2"/>
<dbReference type="EMBL" id="CP011366">
    <property type="protein sequence ID" value="AKG74860.1"/>
    <property type="molecule type" value="Genomic_DNA"/>
</dbReference>
<dbReference type="CDD" id="cd07721">
    <property type="entry name" value="yflN-like_MBL-fold"/>
    <property type="match status" value="1"/>
</dbReference>
<evidence type="ECO:0000313" key="3">
    <source>
        <dbReference type="EMBL" id="SFK69335.1"/>
    </source>
</evidence>